<organism evidence="1">
    <name type="scientific">Rhizophora mucronata</name>
    <name type="common">Asiatic mangrove</name>
    <dbReference type="NCBI Taxonomy" id="61149"/>
    <lineage>
        <taxon>Eukaryota</taxon>
        <taxon>Viridiplantae</taxon>
        <taxon>Streptophyta</taxon>
        <taxon>Embryophyta</taxon>
        <taxon>Tracheophyta</taxon>
        <taxon>Spermatophyta</taxon>
        <taxon>Magnoliopsida</taxon>
        <taxon>eudicotyledons</taxon>
        <taxon>Gunneridae</taxon>
        <taxon>Pentapetalae</taxon>
        <taxon>rosids</taxon>
        <taxon>fabids</taxon>
        <taxon>Malpighiales</taxon>
        <taxon>Rhizophoraceae</taxon>
        <taxon>Rhizophora</taxon>
    </lineage>
</organism>
<reference evidence="1" key="1">
    <citation type="submission" date="2018-02" db="EMBL/GenBank/DDBJ databases">
        <title>Rhizophora mucronata_Transcriptome.</title>
        <authorList>
            <person name="Meera S.P."/>
            <person name="Sreeshan A."/>
            <person name="Augustine A."/>
        </authorList>
    </citation>
    <scope>NUCLEOTIDE SEQUENCE</scope>
    <source>
        <tissue evidence="1">Leaf</tissue>
    </source>
</reference>
<evidence type="ECO:0000313" key="1">
    <source>
        <dbReference type="EMBL" id="MBX54028.1"/>
    </source>
</evidence>
<dbReference type="AlphaFoldDB" id="A0A2P2PGZ3"/>
<proteinExistence type="predicted"/>
<protein>
    <submittedName>
        <fullName evidence="1">Uncharacterized protein</fullName>
    </submittedName>
</protein>
<dbReference type="EMBL" id="GGEC01073544">
    <property type="protein sequence ID" value="MBX54028.1"/>
    <property type="molecule type" value="Transcribed_RNA"/>
</dbReference>
<accession>A0A2P2PGZ3</accession>
<name>A0A2P2PGZ3_RHIMU</name>
<sequence>MNTFMTIMLTWMFETHRVALGGASCVFYFPTLGKIT</sequence>